<dbReference type="Pfam" id="PF11645">
    <property type="entry name" value="PDDEXK_5"/>
    <property type="match status" value="1"/>
</dbReference>
<reference evidence="2" key="1">
    <citation type="submission" date="2020-03" db="EMBL/GenBank/DDBJ databases">
        <title>The deep terrestrial virosphere.</title>
        <authorList>
            <person name="Holmfeldt K."/>
            <person name="Nilsson E."/>
            <person name="Simone D."/>
            <person name="Lopez-Fernandez M."/>
            <person name="Wu X."/>
            <person name="de Brujin I."/>
            <person name="Lundin D."/>
            <person name="Andersson A."/>
            <person name="Bertilsson S."/>
            <person name="Dopson M."/>
        </authorList>
    </citation>
    <scope>NUCLEOTIDE SEQUENCE</scope>
    <source>
        <strain evidence="2">MM415B03771</strain>
    </source>
</reference>
<protein>
    <submittedName>
        <fullName evidence="2">Putative endonuclease</fullName>
    </submittedName>
</protein>
<keyword evidence="2" id="KW-0255">Endonuclease</keyword>
<feature type="domain" description="PD(D/E)XK endonuclease" evidence="1">
    <location>
        <begin position="19"/>
        <end position="147"/>
    </location>
</feature>
<dbReference type="EMBL" id="MT143257">
    <property type="protein sequence ID" value="QJA94746.1"/>
    <property type="molecule type" value="Genomic_DNA"/>
</dbReference>
<proteinExistence type="predicted"/>
<name>A0A6M3LHK7_9ZZZZ</name>
<evidence type="ECO:0000259" key="1">
    <source>
        <dbReference type="Pfam" id="PF11645"/>
    </source>
</evidence>
<dbReference type="GO" id="GO:0003676">
    <property type="term" value="F:nucleic acid binding"/>
    <property type="evidence" value="ECO:0007669"/>
    <property type="project" value="InterPro"/>
</dbReference>
<organism evidence="2">
    <name type="scientific">viral metagenome</name>
    <dbReference type="NCBI Taxonomy" id="1070528"/>
    <lineage>
        <taxon>unclassified sequences</taxon>
        <taxon>metagenomes</taxon>
        <taxon>organismal metagenomes</taxon>
    </lineage>
</organism>
<accession>A0A6M3LHK7</accession>
<keyword evidence="2" id="KW-0540">Nuclease</keyword>
<dbReference type="InterPro" id="IPR021671">
    <property type="entry name" value="PD(D/E)XK_Endonuc"/>
</dbReference>
<dbReference type="InterPro" id="IPR011856">
    <property type="entry name" value="tRNA_endonuc-like_dom_sf"/>
</dbReference>
<evidence type="ECO:0000313" key="2">
    <source>
        <dbReference type="EMBL" id="QJA94746.1"/>
    </source>
</evidence>
<dbReference type="AlphaFoldDB" id="A0A6M3LHK7"/>
<gene>
    <name evidence="2" type="ORF">MM415B03771_0015</name>
</gene>
<keyword evidence="2" id="KW-0378">Hydrolase</keyword>
<dbReference type="GO" id="GO:0004519">
    <property type="term" value="F:endonuclease activity"/>
    <property type="evidence" value="ECO:0007669"/>
    <property type="project" value="UniProtKB-KW"/>
</dbReference>
<sequence length="152" mass="17452">MFVWYNNSRELKSLYVKIMNSKEVGDISVANIITKLLEFGYVVSIPFGDNLRYDLIVDNGIKLFRVQCKTAWIQDGCLAFNHKSITTKNGKEISKSYNQNEIDLMLVYSPDLKKIYSVPIGTSLLLRFEPTRNGQLKNVKWAKAYEFNGDVV</sequence>
<dbReference type="Gene3D" id="3.40.1350.10">
    <property type="match status" value="1"/>
</dbReference>